<reference evidence="1" key="1">
    <citation type="journal article" date="2015" name="Nature">
        <title>Complex archaea that bridge the gap between prokaryotes and eukaryotes.</title>
        <authorList>
            <person name="Spang A."/>
            <person name="Saw J.H."/>
            <person name="Jorgensen S.L."/>
            <person name="Zaremba-Niedzwiedzka K."/>
            <person name="Martijn J."/>
            <person name="Lind A.E."/>
            <person name="van Eijk R."/>
            <person name="Schleper C."/>
            <person name="Guy L."/>
            <person name="Ettema T.J."/>
        </authorList>
    </citation>
    <scope>NUCLEOTIDE SEQUENCE</scope>
</reference>
<dbReference type="AlphaFoldDB" id="A0A0F9CRM5"/>
<evidence type="ECO:0000313" key="1">
    <source>
        <dbReference type="EMBL" id="KKL52078.1"/>
    </source>
</evidence>
<feature type="non-terminal residue" evidence="1">
    <location>
        <position position="1"/>
    </location>
</feature>
<proteinExistence type="predicted"/>
<protein>
    <submittedName>
        <fullName evidence="1">Uncharacterized protein</fullName>
    </submittedName>
</protein>
<name>A0A0F9CRM5_9ZZZZ</name>
<dbReference type="EMBL" id="LAZR01032018">
    <property type="protein sequence ID" value="KKL52078.1"/>
    <property type="molecule type" value="Genomic_DNA"/>
</dbReference>
<sequence length="107" mass="11454">TGTAEDLIINFDLHETGASVEINIVAQIYEYDGTANVVAVVDDTLIIDSDAARTMETFEVLTTGIGAVANLHQGDHLIFVLSSVAGEDDFNIYGVEMIYRCGLAATQ</sequence>
<accession>A0A0F9CRM5</accession>
<gene>
    <name evidence="1" type="ORF">LCGC14_2289120</name>
</gene>
<organism evidence="1">
    <name type="scientific">marine sediment metagenome</name>
    <dbReference type="NCBI Taxonomy" id="412755"/>
    <lineage>
        <taxon>unclassified sequences</taxon>
        <taxon>metagenomes</taxon>
        <taxon>ecological metagenomes</taxon>
    </lineage>
</organism>
<comment type="caution">
    <text evidence="1">The sequence shown here is derived from an EMBL/GenBank/DDBJ whole genome shotgun (WGS) entry which is preliminary data.</text>
</comment>